<feature type="domain" description="Laminin EGF-like" evidence="16">
    <location>
        <begin position="496"/>
        <end position="548"/>
    </location>
</feature>
<feature type="domain" description="Laminin EGF-like" evidence="16">
    <location>
        <begin position="991"/>
        <end position="1038"/>
    </location>
</feature>
<evidence type="ECO:0000256" key="2">
    <source>
        <dbReference type="ARBA" id="ARBA00004302"/>
    </source>
</evidence>
<keyword evidence="10 13" id="KW-1015">Disulfide bond</keyword>
<feature type="disulfide bond" evidence="13">
    <location>
        <begin position="906"/>
        <end position="915"/>
    </location>
</feature>
<dbReference type="SMART" id="SM00136">
    <property type="entry name" value="LamNT"/>
    <property type="match status" value="1"/>
</dbReference>
<dbReference type="InterPro" id="IPR002049">
    <property type="entry name" value="LE_dom"/>
</dbReference>
<feature type="disulfide bond" evidence="13">
    <location>
        <begin position="991"/>
        <end position="1003"/>
    </location>
</feature>
<keyword evidence="12 13" id="KW-0424">Laminin EGF-like domain</keyword>
<gene>
    <name evidence="19" type="ORF">M5D96_006753</name>
</gene>
<organism evidence="19 20">
    <name type="scientific">Drosophila gunungcola</name>
    <name type="common">fruit fly</name>
    <dbReference type="NCBI Taxonomy" id="103775"/>
    <lineage>
        <taxon>Eukaryota</taxon>
        <taxon>Metazoa</taxon>
        <taxon>Ecdysozoa</taxon>
        <taxon>Arthropoda</taxon>
        <taxon>Hexapoda</taxon>
        <taxon>Insecta</taxon>
        <taxon>Pterygota</taxon>
        <taxon>Neoptera</taxon>
        <taxon>Endopterygota</taxon>
        <taxon>Diptera</taxon>
        <taxon>Brachycera</taxon>
        <taxon>Muscomorpha</taxon>
        <taxon>Ephydroidea</taxon>
        <taxon>Drosophilidae</taxon>
        <taxon>Drosophila</taxon>
        <taxon>Sophophora</taxon>
    </lineage>
</organism>
<evidence type="ECO:0000256" key="6">
    <source>
        <dbReference type="ARBA" id="ARBA00022737"/>
    </source>
</evidence>
<comment type="caution">
    <text evidence="19">The sequence shown here is derived from an EMBL/GenBank/DDBJ whole genome shotgun (WGS) entry which is preliminary data.</text>
</comment>
<dbReference type="Gene3D" id="2.60.120.260">
    <property type="entry name" value="Galactose-binding domain-like"/>
    <property type="match status" value="1"/>
</dbReference>
<dbReference type="InterPro" id="IPR008211">
    <property type="entry name" value="Laminin_N"/>
</dbReference>
<feature type="disulfide bond" evidence="13">
    <location>
        <begin position="1012"/>
        <end position="1021"/>
    </location>
</feature>
<dbReference type="FunFam" id="2.10.25.10:FF:000193">
    <property type="entry name" value="Laminin subunit gamma 1"/>
    <property type="match status" value="1"/>
</dbReference>
<feature type="coiled-coil region" evidence="14">
    <location>
        <begin position="1171"/>
        <end position="1223"/>
    </location>
</feature>
<keyword evidence="8" id="KW-0130">Cell adhesion</keyword>
<feature type="domain" description="Laminin EGF-like" evidence="16">
    <location>
        <begin position="937"/>
        <end position="990"/>
    </location>
</feature>
<dbReference type="FunFam" id="2.10.25.10:FF:000174">
    <property type="entry name" value="Laminin subunit gamma-1"/>
    <property type="match status" value="1"/>
</dbReference>
<dbReference type="PROSITE" id="PS01248">
    <property type="entry name" value="EGF_LAM_1"/>
    <property type="match status" value="3"/>
</dbReference>
<evidence type="ECO:0000259" key="17">
    <source>
        <dbReference type="PROSITE" id="PS51115"/>
    </source>
</evidence>
<feature type="disulfide bond" evidence="13">
    <location>
        <begin position="469"/>
        <end position="478"/>
    </location>
</feature>
<feature type="disulfide bond" evidence="13">
    <location>
        <begin position="449"/>
        <end position="461"/>
    </location>
</feature>
<dbReference type="GO" id="GO:0005604">
    <property type="term" value="C:basement membrane"/>
    <property type="evidence" value="ECO:0007669"/>
    <property type="project" value="UniProtKB-SubCell"/>
</dbReference>
<dbReference type="FunFam" id="2.60.120.260:FF:000018">
    <property type="entry name" value="Laminin subunit gamma 1"/>
    <property type="match status" value="1"/>
</dbReference>
<feature type="coiled-coil region" evidence="14">
    <location>
        <begin position="1430"/>
        <end position="1639"/>
    </location>
</feature>
<feature type="domain" description="Laminin EGF-like" evidence="16">
    <location>
        <begin position="449"/>
        <end position="495"/>
    </location>
</feature>
<evidence type="ECO:0000256" key="8">
    <source>
        <dbReference type="ARBA" id="ARBA00022889"/>
    </source>
</evidence>
<dbReference type="PROSITE" id="PS51115">
    <property type="entry name" value="LAMININ_IVA"/>
    <property type="match status" value="1"/>
</dbReference>
<dbReference type="PANTHER" id="PTHR10574">
    <property type="entry name" value="NETRIN/LAMININ-RELATED"/>
    <property type="match status" value="1"/>
</dbReference>
<dbReference type="Proteomes" id="UP001059596">
    <property type="component" value="Unassembled WGS sequence"/>
</dbReference>
<evidence type="ECO:0000256" key="4">
    <source>
        <dbReference type="ARBA" id="ARBA00022530"/>
    </source>
</evidence>
<dbReference type="PROSITE" id="PS51257">
    <property type="entry name" value="PROKAR_LIPOPROTEIN"/>
    <property type="match status" value="1"/>
</dbReference>
<keyword evidence="20" id="KW-1185">Reference proteome</keyword>
<evidence type="ECO:0000256" key="13">
    <source>
        <dbReference type="PROSITE-ProRule" id="PRU00460"/>
    </source>
</evidence>
<feature type="domain" description="Laminin EGF-like" evidence="16">
    <location>
        <begin position="882"/>
        <end position="936"/>
    </location>
</feature>
<dbReference type="Pfam" id="PF00053">
    <property type="entry name" value="EGF_laminin"/>
    <property type="match status" value="11"/>
</dbReference>
<keyword evidence="5 15" id="KW-0732">Signal</keyword>
<dbReference type="FunFam" id="2.10.25.10:FF:000105">
    <property type="entry name" value="laminin subunit gamma-1"/>
    <property type="match status" value="2"/>
</dbReference>
<evidence type="ECO:0000313" key="20">
    <source>
        <dbReference type="Proteomes" id="UP001059596"/>
    </source>
</evidence>
<keyword evidence="4" id="KW-0272">Extracellular matrix</keyword>
<dbReference type="Pfam" id="PF00052">
    <property type="entry name" value="Laminin_B"/>
    <property type="match status" value="1"/>
</dbReference>
<dbReference type="PANTHER" id="PTHR10574:SF435">
    <property type="entry name" value="LAMININ SUBUNIT GAMMA-1"/>
    <property type="match status" value="1"/>
</dbReference>
<dbReference type="InterPro" id="IPR000742">
    <property type="entry name" value="EGF"/>
</dbReference>
<dbReference type="Pfam" id="PF00055">
    <property type="entry name" value="Laminin_N"/>
    <property type="match status" value="1"/>
</dbReference>
<evidence type="ECO:0008006" key="21">
    <source>
        <dbReference type="Google" id="ProtNLM"/>
    </source>
</evidence>
<protein>
    <recommendedName>
        <fullName evidence="21">Laminin subunit gamma-1</fullName>
    </recommendedName>
</protein>
<reference evidence="19" key="1">
    <citation type="journal article" date="2023" name="Genome Biol. Evol.">
        <title>Long-read-based Genome Assembly of Drosophila gunungcola Reveals Fewer Chemosensory Genes in Flower-breeding Species.</title>
        <authorList>
            <person name="Negi A."/>
            <person name="Liao B.Y."/>
            <person name="Yeh S.D."/>
        </authorList>
    </citation>
    <scope>NUCLEOTIDE SEQUENCE</scope>
    <source>
        <strain evidence="19">Sukarami</strain>
    </source>
</reference>
<keyword evidence="9 14" id="KW-0175">Coiled coil</keyword>
<feature type="domain" description="Laminin EGF-like" evidence="16">
    <location>
        <begin position="779"/>
        <end position="827"/>
    </location>
</feature>
<dbReference type="GO" id="GO:0009888">
    <property type="term" value="P:tissue development"/>
    <property type="evidence" value="ECO:0007669"/>
    <property type="project" value="TreeGrafter"/>
</dbReference>
<dbReference type="InterPro" id="IPR000034">
    <property type="entry name" value="Laminin_IV"/>
</dbReference>
<keyword evidence="11" id="KW-0325">Glycoprotein</keyword>
<evidence type="ECO:0000313" key="19">
    <source>
        <dbReference type="EMBL" id="KAI8040810.1"/>
    </source>
</evidence>
<feature type="domain" description="Laminin N-terminal" evidence="18">
    <location>
        <begin position="63"/>
        <end position="298"/>
    </location>
</feature>
<proteinExistence type="predicted"/>
<name>A0A9P9YPJ0_9MUSC</name>
<evidence type="ECO:0000256" key="10">
    <source>
        <dbReference type="ARBA" id="ARBA00023157"/>
    </source>
</evidence>
<feature type="chain" id="PRO_5040262807" description="Laminin subunit gamma-1" evidence="15">
    <location>
        <begin position="33"/>
        <end position="1655"/>
    </location>
</feature>
<feature type="disulfide bond" evidence="13">
    <location>
        <begin position="797"/>
        <end position="806"/>
    </location>
</feature>
<evidence type="ECO:0000256" key="1">
    <source>
        <dbReference type="ARBA" id="ARBA00002418"/>
    </source>
</evidence>
<feature type="domain" description="Laminin EGF-like" evidence="16">
    <location>
        <begin position="1039"/>
        <end position="1084"/>
    </location>
</feature>
<sequence>MRRSRWSHSGSSTARLLLIGVLIASCATIILAAQRPPINSAGGHELRGTTFMPALECYDPYGRPQKCLPEFINAAYQLQIEATNTCGDQNDNHFCIQTMNQNHKNCEFCKYGDHHPSYLTDLHDPQNVTYWQSETMLEGIQQPNYMNLTLHLGKSYDITYVRILFRSPRPESFTIYKRTTENGPWIPYQYYSATCRDTYSLPDSRAIRKGEGEAHALCTSEYSDISPLRDGEIAFSTLEGRPSGINFERSAELQDWVTATDIRITLDRLNTFGDEVFGDPQVLKSYFYAISDIAVGARCKCNGHASKCVPSTGMHGERTLVCECRHNTDGPDCDRCLPLYNDLKWKRSTSTEVNECKAVFFLLLALVQGWSNDYSLETNLIGPGVPNWYLINSCNCNGLADKCFFDSQLFNLTGHGGHCLDCRENRDGPNCERCKENFYMRDDGYCVNCACDPVGSRSLQCNSHGKCQCKPGVTGDKCDRCDNNYYQFGPHGCQPCGCDGRGSHQNTPACDPETGICFCKENVEGRRCNECKPGFFTLDQSNRFGCTPCFCYGHTSECQTAPGYSIVSVTSNFNKFKERWTAADLNQREVDIKYNQYSRSIGTTAQGNEHVYFQAPDRFLGDQRASYNRDLKFKLQLVGQVANTGVSDVILEGAGSRISLPIFAQGNGIPDQGVKEYTFRLHEHHDYQWQPSQSARGFLSILSNLTAIKIRATYSVQGEAILDDVELQTAHRGAAGHPATWIEQCTCPEGYLGQFCESCAPGYRHSPARGGPFMPCIPCDCHGHADICDSETGRCICHHNTHGDNCDQCAKAFYGNALGGTPSDCKRCPCPNDGACLQINEDTVICTECPKGYFGSRCEQCSDGFFGDPTGLLGAVQTCKSCDCNGNVDPNAVGNCNRTTGECLKCIHNTAGEHCDQCLSGHFGDPLALPHGHCDRCSCYEAGTEQDAQSITRCDQVTGQCQCKPNVIGRDCGECQPGYFNIRSGNGCENCLCDPVGSYNATCDRYSGQCHCRPGVVGERCDQCANYYYGFSGEGCKQCECDESGSKGFQCDQNGQCPCNDNVEGRRCDRCKENKYDRHRGCIDCPDCYNLVQDAADLHRAKLANLSQTLDEIARTPVTNDEEFEAKLRAVQEKVAVLAQDASDNSGEGGQTYAEVIDDLHKHLDTVREHLQSADKYQAEANAEIEKARQNYTVLDQITENAKKELQQALDLLNDQGAAALARAKESPRSLASSRSKSRTYRARHDAMDAVEKAHQLAKSAIDLQQKIGTELRSEVGLELASVRQSLGTVVQTSKEALRKANEVYETALTLLNEVNRQTQPVIDINQLKKDAVAANERADKLLSAINELSERNGELFADFEMEHELTETLLKRADQQQQEDIELLERAKAAHDKATKAVEQGDNTLKEANNTYKKLAGFQSDVQRSSESAAQALQTVPNIEKEIQNAESLISQAEEALDGANKNANEAKKNAQEAQLKYAEQASKDAELIRRKANETKVAARNLRDEADQLNHRVKVTEVEIFKLVDSSTKDDNLVDDAKRKVGQAKADTQEAQKQIEKANAELTAIKEELENLKDINTGDLDKLENRLATVEGEINRVNLTGRIEKYREQRNIQKNLIDKYDAELKELAEEVENIGLISKVLPDNCFSRNRLEP</sequence>
<dbReference type="GO" id="GO:0048731">
    <property type="term" value="P:system development"/>
    <property type="evidence" value="ECO:0007669"/>
    <property type="project" value="UniProtKB-ARBA"/>
</dbReference>
<dbReference type="PROSITE" id="PS50027">
    <property type="entry name" value="EGF_LAM_2"/>
    <property type="match status" value="8"/>
</dbReference>
<evidence type="ECO:0000256" key="14">
    <source>
        <dbReference type="SAM" id="Coils"/>
    </source>
</evidence>
<evidence type="ECO:0000256" key="12">
    <source>
        <dbReference type="ARBA" id="ARBA00023292"/>
    </source>
</evidence>
<evidence type="ECO:0000256" key="3">
    <source>
        <dbReference type="ARBA" id="ARBA00022525"/>
    </source>
</evidence>
<evidence type="ECO:0000256" key="11">
    <source>
        <dbReference type="ARBA" id="ARBA00023180"/>
    </source>
</evidence>
<keyword evidence="7" id="KW-0084">Basement membrane</keyword>
<dbReference type="SMART" id="SM00180">
    <property type="entry name" value="EGF_Lam"/>
    <property type="match status" value="11"/>
</dbReference>
<accession>A0A9P9YPJ0</accession>
<dbReference type="CDD" id="cd00055">
    <property type="entry name" value="EGF_Lam"/>
    <property type="match status" value="9"/>
</dbReference>
<feature type="coiled-coil region" evidence="14">
    <location>
        <begin position="1298"/>
        <end position="1352"/>
    </location>
</feature>
<dbReference type="Gene3D" id="2.10.25.10">
    <property type="entry name" value="Laminin"/>
    <property type="match status" value="10"/>
</dbReference>
<dbReference type="FunFam" id="2.10.25.10:FF:000067">
    <property type="entry name" value="Laminin subunit gamma 1"/>
    <property type="match status" value="2"/>
</dbReference>
<dbReference type="SUPFAM" id="SSF57196">
    <property type="entry name" value="EGF/Laminin"/>
    <property type="match status" value="9"/>
</dbReference>
<dbReference type="GO" id="GO:0007155">
    <property type="term" value="P:cell adhesion"/>
    <property type="evidence" value="ECO:0007669"/>
    <property type="project" value="UniProtKB-KW"/>
</dbReference>
<feature type="disulfide bond" evidence="13">
    <location>
        <begin position="993"/>
        <end position="1010"/>
    </location>
</feature>
<feature type="disulfide bond" evidence="13">
    <location>
        <begin position="324"/>
        <end position="333"/>
    </location>
</feature>
<dbReference type="FunFam" id="2.10.25.10:FF:000615">
    <property type="entry name" value="Laminin subunit gamma-3"/>
    <property type="match status" value="1"/>
</dbReference>
<dbReference type="SMART" id="SM00181">
    <property type="entry name" value="EGF"/>
    <property type="match status" value="6"/>
</dbReference>
<evidence type="ECO:0000256" key="9">
    <source>
        <dbReference type="ARBA" id="ARBA00023054"/>
    </source>
</evidence>
<dbReference type="InterPro" id="IPR050440">
    <property type="entry name" value="Laminin/Netrin_ECM"/>
</dbReference>
<dbReference type="CDD" id="cd06503">
    <property type="entry name" value="ATP-synt_Fo_b"/>
    <property type="match status" value="1"/>
</dbReference>
<dbReference type="SMART" id="SM00281">
    <property type="entry name" value="LamB"/>
    <property type="match status" value="1"/>
</dbReference>
<keyword evidence="6" id="KW-0677">Repeat</keyword>
<feature type="domain" description="Laminin EGF-like" evidence="16">
    <location>
        <begin position="299"/>
        <end position="358"/>
    </location>
</feature>
<comment type="function">
    <text evidence="1">Binding to cells via a high affinity receptor, laminin is thought to mediate the attachment, migration and organization of cells into tissues during embryonic development by interacting with other extracellular matrix components.</text>
</comment>
<feature type="disulfide bond" evidence="13">
    <location>
        <begin position="1059"/>
        <end position="1068"/>
    </location>
</feature>
<evidence type="ECO:0000256" key="15">
    <source>
        <dbReference type="SAM" id="SignalP"/>
    </source>
</evidence>
<feature type="disulfide bond" evidence="13">
    <location>
        <begin position="963"/>
        <end position="972"/>
    </location>
</feature>
<evidence type="ECO:0000256" key="5">
    <source>
        <dbReference type="ARBA" id="ARBA00022729"/>
    </source>
</evidence>
<evidence type="ECO:0000259" key="16">
    <source>
        <dbReference type="PROSITE" id="PS50027"/>
    </source>
</evidence>
<evidence type="ECO:0000259" key="18">
    <source>
        <dbReference type="PROSITE" id="PS51117"/>
    </source>
</evidence>
<evidence type="ECO:0000256" key="7">
    <source>
        <dbReference type="ARBA" id="ARBA00022869"/>
    </source>
</evidence>
<dbReference type="PROSITE" id="PS51117">
    <property type="entry name" value="LAMININ_NTER"/>
    <property type="match status" value="1"/>
</dbReference>
<feature type="signal peptide" evidence="15">
    <location>
        <begin position="1"/>
        <end position="32"/>
    </location>
</feature>
<comment type="subcellular location">
    <subcellularLocation>
        <location evidence="2">Secreted</location>
        <location evidence="2">Extracellular space</location>
        <location evidence="2">Extracellular matrix</location>
        <location evidence="2">Basement membrane</location>
    </subcellularLocation>
</comment>
<feature type="disulfide bond" evidence="13">
    <location>
        <begin position="519"/>
        <end position="528"/>
    </location>
</feature>
<dbReference type="PRINTS" id="PR00011">
    <property type="entry name" value="EGFLAMININ"/>
</dbReference>
<feature type="domain" description="Laminin IV type A" evidence="17">
    <location>
        <begin position="575"/>
        <end position="744"/>
    </location>
</feature>
<dbReference type="GO" id="GO:0009887">
    <property type="term" value="P:animal organ morphogenesis"/>
    <property type="evidence" value="ECO:0007669"/>
    <property type="project" value="TreeGrafter"/>
</dbReference>
<feature type="disulfide bond" evidence="13">
    <location>
        <begin position="1039"/>
        <end position="1051"/>
    </location>
</feature>
<keyword evidence="3" id="KW-0964">Secreted</keyword>
<comment type="caution">
    <text evidence="13">Lacks conserved residue(s) required for the propagation of feature annotation.</text>
</comment>
<dbReference type="EMBL" id="JAMKOV010000004">
    <property type="protein sequence ID" value="KAI8040810.1"/>
    <property type="molecule type" value="Genomic_DNA"/>
</dbReference>